<keyword evidence="2" id="KW-1185">Reference proteome</keyword>
<evidence type="ECO:0000313" key="2">
    <source>
        <dbReference type="Proteomes" id="UP000783588"/>
    </source>
</evidence>
<dbReference type="Proteomes" id="UP000783588">
    <property type="component" value="Unassembled WGS sequence"/>
</dbReference>
<evidence type="ECO:0000313" key="1">
    <source>
        <dbReference type="EMBL" id="MBU5491576.1"/>
    </source>
</evidence>
<proteinExistence type="predicted"/>
<dbReference type="EMBL" id="JAHLQI010000012">
    <property type="protein sequence ID" value="MBU5491576.1"/>
    <property type="molecule type" value="Genomic_DNA"/>
</dbReference>
<protein>
    <recommendedName>
        <fullName evidence="3">KAP NTPase domain-containing protein</fullName>
    </recommendedName>
</protein>
<organism evidence="1 2">
    <name type="scientific">Butyricicoccus intestinisimiae</name>
    <dbReference type="NCBI Taxonomy" id="2841509"/>
    <lineage>
        <taxon>Bacteria</taxon>
        <taxon>Bacillati</taxon>
        <taxon>Bacillota</taxon>
        <taxon>Clostridia</taxon>
        <taxon>Eubacteriales</taxon>
        <taxon>Butyricicoccaceae</taxon>
        <taxon>Butyricicoccus</taxon>
    </lineage>
</organism>
<evidence type="ECO:0008006" key="3">
    <source>
        <dbReference type="Google" id="ProtNLM"/>
    </source>
</evidence>
<sequence length="1400" mass="160873">MAELYREYFDIDPEYFPQVNQQLIQQQPDLWKKFYPHETFIKLMKNTISVLSRRQKVSIWVEGAYGTGKSHAVLTLKKLIDSSEEETKEYWNNFPDQLDQDLYNQLKQVKSGDQKILTVHRYGSSDIEGDDKLVFAIQESIEAALAEREMDSGKGALKDAVIRWLSDEANKMYFDTLIGNQYRELFGGITTDEVLARLNQYTGSSLLELMGKIFRVADQRQIKALSLDVDGLVSWIQEIIRVNNLKAILFVWDEFTEFFRRNMRGLTGFQKIVDMSSTTPFYLMIVTHDAMHIFPEGDKEFGKIKGRFIDPICAIELPENMAFRLMGEAMQISKDSVVAKEWEGIVVEDLYDRTTESRKKVMIQANITEKELKKILPIHPYAALLLKHISAAFASNQRSMFDFIKNEQGEEVMGFQYFIDNFGPLDDNPFLTVDLLWDFFYEKGKDYLTREIRGILDYFNHAASQYLENDKQRVLKTVLLMQAISQNVGGSVDIFVPNEENINNAFEGSDLDQGEAGRLAASLERDKILYKRSIGKGRFMYAARLNVADDDKLQEIKNRFKTTATTARLVQDGEIANAIELNGALKARYVVESCAASEVTQKFRKLKNAIYNGNKFGLLLSFAKDENEDRQIEQRIKALMPEITDNMVIVDASISPLGNDLLEQYIEAVANAEYQRDKERKLSNQYTQDAKDVLQLWKKRIEEGQFIVYTHEKPNGARAASKSEVYTMLAEVNRKKYPQGLENGSSVTDTMWLSNSLKLGVECGANQKTRGAFRSGNDKTKLENYIGAQAWEKDHYWKENPYLPISKIKIFVDELIEADFKKNGQISIQKIYDALEKTPFGFMPCNLTAFVLGFVLKEYANSTYSYSDRMNSDVMSVEKLQEMIDGVIKHKITPAARWKELYIVSSTPEERAFIAAASDIFKIDRKVCSSIENTRERIRNAMKQLSFPIWCLKQLLPTTELKTDKQIVEKMIDAFTGIANSSNISGKKTETDIANDIGKMVIENPDLISDMESLVSAQKCKEGMGTYLHTFEGGLLPTLAAEIGDNGQYINQLKKKFDADAANWVWNTDTADQKIQEVILEYEIIAESNRCNLKTLTFHDAVAAWCEKCKHIKISYLAAKNDWEELSTLMEILYEVKRAGALQEMHQATFLEELRAHGGDFDAFYKNQIPMFKKVCGYYLTELQDEEIATIYQNISGRDVFTAERSDYVKCVEQAVKSYMDGKQSEKLKALWRAKTNTESPRIWSEKYQMPIICMVPAPEYNKAREVFRTFDQRNPDRNAVKKALEYLEHVEYFDDLSHVECRDKAFSKAILGDYATILKDISEIKDYLKQRSNIHPFDWYENPSIKNLLKDKAEATYDHSGCEIALEKIDQMDTEDVKRYLKQLIRTNMKVGIEIIKDN</sequence>
<reference evidence="1 2" key="1">
    <citation type="submission" date="2021-06" db="EMBL/GenBank/DDBJ databases">
        <authorList>
            <person name="Sun Q."/>
            <person name="Li D."/>
        </authorList>
    </citation>
    <scope>NUCLEOTIDE SEQUENCE [LARGE SCALE GENOMIC DNA]</scope>
    <source>
        <strain evidence="1 2">MSJd-7</strain>
    </source>
</reference>
<dbReference type="RefSeq" id="WP_216471319.1">
    <property type="nucleotide sequence ID" value="NZ_JAHLQI010000012.1"/>
</dbReference>
<name>A0ABS6EWT0_9FIRM</name>
<gene>
    <name evidence="1" type="ORF">KQI75_13305</name>
</gene>
<comment type="caution">
    <text evidence="1">The sequence shown here is derived from an EMBL/GenBank/DDBJ whole genome shotgun (WGS) entry which is preliminary data.</text>
</comment>
<accession>A0ABS6EWT0</accession>